<dbReference type="EMBL" id="JAGTJQ010000007">
    <property type="protein sequence ID" value="KAH7027299.1"/>
    <property type="molecule type" value="Genomic_DNA"/>
</dbReference>
<evidence type="ECO:0000313" key="4">
    <source>
        <dbReference type="Proteomes" id="UP000756346"/>
    </source>
</evidence>
<dbReference type="AlphaFoldDB" id="A0A9P8Y2L0"/>
<proteinExistence type="predicted"/>
<comment type="caution">
    <text evidence="3">The sequence shown here is derived from an EMBL/GenBank/DDBJ whole genome shotgun (WGS) entry which is preliminary data.</text>
</comment>
<sequence length="283" mass="32110">MFRRTIPRVVTTTRLSYTRTSRQRLLARQHVSLLHQTTRFYGKAPGSKYSFSEEQANLGGPSTPFKLSTALEQDYDQVKIFYQGTTAAPTLDERRGFQNALVWELARHIVAKELVVFPAVEDVVVVAGGKELIEKERNAHREIKELLSVFQDMKPDDDQFKAKLDQLYNKFWDTVKDIEQETLQKLESTISLTSSKELCLKYARTKNFAPTRSHPNAPDKSPFFETASALFTAPLDKLRDIFRRFPKDGDGPDGGHDGDSMSAGPKGAPYELHKKTPEQRSCP</sequence>
<dbReference type="Pfam" id="PF01814">
    <property type="entry name" value="Hemerythrin"/>
    <property type="match status" value="1"/>
</dbReference>
<dbReference type="Proteomes" id="UP000756346">
    <property type="component" value="Unassembled WGS sequence"/>
</dbReference>
<feature type="compositionally biased region" description="Basic and acidic residues" evidence="1">
    <location>
        <begin position="271"/>
        <end position="283"/>
    </location>
</feature>
<evidence type="ECO:0000259" key="2">
    <source>
        <dbReference type="Pfam" id="PF01814"/>
    </source>
</evidence>
<dbReference type="GeneID" id="70179834"/>
<feature type="domain" description="Hemerythrin-like" evidence="2">
    <location>
        <begin position="91"/>
        <end position="185"/>
    </location>
</feature>
<protein>
    <recommendedName>
        <fullName evidence="2">Hemerythrin-like domain-containing protein</fullName>
    </recommendedName>
</protein>
<dbReference type="PANTHER" id="PTHR35585">
    <property type="entry name" value="HHE DOMAIN PROTEIN (AFU_ORTHOLOGUE AFUA_4G00730)"/>
    <property type="match status" value="1"/>
</dbReference>
<dbReference type="InterPro" id="IPR012312">
    <property type="entry name" value="Hemerythrin-like"/>
</dbReference>
<name>A0A9P8Y2L0_9PEZI</name>
<dbReference type="PANTHER" id="PTHR35585:SF1">
    <property type="entry name" value="HHE DOMAIN PROTEIN (AFU_ORTHOLOGUE AFUA_4G00730)"/>
    <property type="match status" value="1"/>
</dbReference>
<reference evidence="3" key="1">
    <citation type="journal article" date="2021" name="Nat. Commun.">
        <title>Genetic determinants of endophytism in the Arabidopsis root mycobiome.</title>
        <authorList>
            <person name="Mesny F."/>
            <person name="Miyauchi S."/>
            <person name="Thiergart T."/>
            <person name="Pickel B."/>
            <person name="Atanasova L."/>
            <person name="Karlsson M."/>
            <person name="Huettel B."/>
            <person name="Barry K.W."/>
            <person name="Haridas S."/>
            <person name="Chen C."/>
            <person name="Bauer D."/>
            <person name="Andreopoulos W."/>
            <person name="Pangilinan J."/>
            <person name="LaButti K."/>
            <person name="Riley R."/>
            <person name="Lipzen A."/>
            <person name="Clum A."/>
            <person name="Drula E."/>
            <person name="Henrissat B."/>
            <person name="Kohler A."/>
            <person name="Grigoriev I.V."/>
            <person name="Martin F.M."/>
            <person name="Hacquard S."/>
        </authorList>
    </citation>
    <scope>NUCLEOTIDE SEQUENCE</scope>
    <source>
        <strain evidence="3">MPI-CAGE-CH-0230</strain>
    </source>
</reference>
<feature type="region of interest" description="Disordered" evidence="1">
    <location>
        <begin position="243"/>
        <end position="283"/>
    </location>
</feature>
<evidence type="ECO:0000313" key="3">
    <source>
        <dbReference type="EMBL" id="KAH7027299.1"/>
    </source>
</evidence>
<organism evidence="3 4">
    <name type="scientific">Microdochium trichocladiopsis</name>
    <dbReference type="NCBI Taxonomy" id="1682393"/>
    <lineage>
        <taxon>Eukaryota</taxon>
        <taxon>Fungi</taxon>
        <taxon>Dikarya</taxon>
        <taxon>Ascomycota</taxon>
        <taxon>Pezizomycotina</taxon>
        <taxon>Sordariomycetes</taxon>
        <taxon>Xylariomycetidae</taxon>
        <taxon>Xylariales</taxon>
        <taxon>Microdochiaceae</taxon>
        <taxon>Microdochium</taxon>
    </lineage>
</organism>
<gene>
    <name evidence="3" type="ORF">B0I36DRAFT_247211</name>
</gene>
<feature type="compositionally biased region" description="Basic and acidic residues" evidence="1">
    <location>
        <begin position="243"/>
        <end position="259"/>
    </location>
</feature>
<dbReference type="RefSeq" id="XP_046010098.1">
    <property type="nucleotide sequence ID" value="XM_046150288.1"/>
</dbReference>
<evidence type="ECO:0000256" key="1">
    <source>
        <dbReference type="SAM" id="MobiDB-lite"/>
    </source>
</evidence>
<keyword evidence="4" id="KW-1185">Reference proteome</keyword>
<dbReference type="OrthoDB" id="9983919at2759"/>
<accession>A0A9P8Y2L0</accession>